<protein>
    <submittedName>
        <fullName evidence="1">Uncharacterized protein</fullName>
    </submittedName>
</protein>
<organism evidence="1 2">
    <name type="scientific">Fuscibacter oryzae</name>
    <dbReference type="NCBI Taxonomy" id="2803939"/>
    <lineage>
        <taxon>Bacteria</taxon>
        <taxon>Pseudomonadati</taxon>
        <taxon>Pseudomonadota</taxon>
        <taxon>Alphaproteobacteria</taxon>
        <taxon>Rhodobacterales</taxon>
        <taxon>Paracoccaceae</taxon>
        <taxon>Fuscibacter</taxon>
    </lineage>
</organism>
<reference evidence="1" key="1">
    <citation type="submission" date="2021-01" db="EMBL/GenBank/DDBJ databases">
        <title>Genome seq and assembly of Tabrizicola sp. KVB23.</title>
        <authorList>
            <person name="Chhetri G."/>
        </authorList>
    </citation>
    <scope>NUCLEOTIDE SEQUENCE</scope>
    <source>
        <strain evidence="1">KVB23</strain>
    </source>
</reference>
<accession>A0A8J7STN7</accession>
<comment type="caution">
    <text evidence="1">The sequence shown here is derived from an EMBL/GenBank/DDBJ whole genome shotgun (WGS) entry which is preliminary data.</text>
</comment>
<keyword evidence="2" id="KW-1185">Reference proteome</keyword>
<dbReference type="RefSeq" id="WP_202661922.1">
    <property type="nucleotide sequence ID" value="NZ_JAESVP010000007.1"/>
</dbReference>
<name>A0A8J7STN7_9RHOB</name>
<proteinExistence type="predicted"/>
<dbReference type="AlphaFoldDB" id="A0A8J7STN7"/>
<dbReference type="Proteomes" id="UP000619033">
    <property type="component" value="Unassembled WGS sequence"/>
</dbReference>
<evidence type="ECO:0000313" key="2">
    <source>
        <dbReference type="Proteomes" id="UP000619033"/>
    </source>
</evidence>
<gene>
    <name evidence="1" type="ORF">JI744_14885</name>
</gene>
<evidence type="ECO:0000313" key="1">
    <source>
        <dbReference type="EMBL" id="MBL4929391.1"/>
    </source>
</evidence>
<dbReference type="EMBL" id="JAESVP010000007">
    <property type="protein sequence ID" value="MBL4929391.1"/>
    <property type="molecule type" value="Genomic_DNA"/>
</dbReference>
<sequence>MSNCDVRAVKGGFAGELYAAVFAVVLFYLPAPLEAGEWQVLYMADTGGSRLWATDDPAEATEIIARVISPDFAVLSTSCQKAPSGFTYLSIGQSGSTDGPEFMNASSFVSFQVDEKPPHHAARPEYIQSTFHVAVSNKLLMEMAAGSRLVMRYGSEPYQRKIFTLRGSQNALNKVDCNPLE</sequence>